<dbReference type="OMA" id="GKLMYGM"/>
<dbReference type="Pfam" id="PF04099">
    <property type="entry name" value="Sybindin"/>
    <property type="match status" value="1"/>
</dbReference>
<dbReference type="InterPro" id="IPR011012">
    <property type="entry name" value="Longin-like_dom_sf"/>
</dbReference>
<evidence type="ECO:0000256" key="2">
    <source>
        <dbReference type="ARBA" id="ARBA00022824"/>
    </source>
</evidence>
<dbReference type="SUPFAM" id="SSF64356">
    <property type="entry name" value="SNARE-like"/>
    <property type="match status" value="1"/>
</dbReference>
<keyword evidence="3 6" id="KW-0931">ER-Golgi transport</keyword>
<gene>
    <name evidence="7" type="ORF">SPOG_03907</name>
</gene>
<dbReference type="InterPro" id="IPR007233">
    <property type="entry name" value="TRAPPC"/>
</dbReference>
<proteinExistence type="inferred from homology"/>
<keyword evidence="4 6" id="KW-0333">Golgi apparatus</keyword>
<protein>
    <recommendedName>
        <fullName evidence="6">Trafficking protein particle complex subunit</fullName>
    </recommendedName>
</protein>
<evidence type="ECO:0000256" key="3">
    <source>
        <dbReference type="ARBA" id="ARBA00022892"/>
    </source>
</evidence>
<dbReference type="RefSeq" id="XP_013021625.1">
    <property type="nucleotide sequence ID" value="XM_013166171.1"/>
</dbReference>
<accession>S9XI95</accession>
<dbReference type="CDD" id="cd14855">
    <property type="entry name" value="TRAPPC1_MUM2"/>
    <property type="match status" value="1"/>
</dbReference>
<dbReference type="Proteomes" id="UP000015464">
    <property type="component" value="Unassembled WGS sequence"/>
</dbReference>
<dbReference type="AlphaFoldDB" id="S9XI95"/>
<keyword evidence="2 6" id="KW-0256">Endoplasmic reticulum</keyword>
<dbReference type="OrthoDB" id="3364529at2759"/>
<dbReference type="GO" id="GO:0006888">
    <property type="term" value="P:endoplasmic reticulum to Golgi vesicle-mediated transport"/>
    <property type="evidence" value="ECO:0007669"/>
    <property type="project" value="UniProtKB-UniRule"/>
</dbReference>
<dbReference type="eggNOG" id="KOG3368">
    <property type="taxonomic scope" value="Eukaryota"/>
</dbReference>
<dbReference type="GO" id="GO:0005783">
    <property type="term" value="C:endoplasmic reticulum"/>
    <property type="evidence" value="ECO:0007669"/>
    <property type="project" value="UniProtKB-SubCell"/>
</dbReference>
<name>S9XI95_SCHCR</name>
<sequence>MAVYAFYIFSRKNECVFAHRWKPADSNSMETLVSQLESATFEEDVEKLIFGVIFSLRNMVRKISNGKDDFLSYTTSQYKLHFYETPTNLRLVFFTSPKVEPLTHVLHQIYATLYTEFVVKHPLYTQVPPPLEKGGINCEMFRITLDRFVRTLSFNETDNISLVAFNVYGHITTYFNELLYT</sequence>
<reference evidence="7 8" key="1">
    <citation type="journal article" date="2011" name="Science">
        <title>Comparative functional genomics of the fission yeasts.</title>
        <authorList>
            <person name="Rhind N."/>
            <person name="Chen Z."/>
            <person name="Yassour M."/>
            <person name="Thompson D.A."/>
            <person name="Haas B.J."/>
            <person name="Habib N."/>
            <person name="Wapinski I."/>
            <person name="Roy S."/>
            <person name="Lin M.F."/>
            <person name="Heiman D.I."/>
            <person name="Young S.K."/>
            <person name="Furuya K."/>
            <person name="Guo Y."/>
            <person name="Pidoux A."/>
            <person name="Chen H.M."/>
            <person name="Robbertse B."/>
            <person name="Goldberg J.M."/>
            <person name="Aoki K."/>
            <person name="Bayne E.H."/>
            <person name="Berlin A.M."/>
            <person name="Desjardins C.A."/>
            <person name="Dobbs E."/>
            <person name="Dukaj L."/>
            <person name="Fan L."/>
            <person name="FitzGerald M.G."/>
            <person name="French C."/>
            <person name="Gujja S."/>
            <person name="Hansen K."/>
            <person name="Keifenheim D."/>
            <person name="Levin J.Z."/>
            <person name="Mosher R.A."/>
            <person name="Mueller C.A."/>
            <person name="Pfiffner J."/>
            <person name="Priest M."/>
            <person name="Russ C."/>
            <person name="Smialowska A."/>
            <person name="Swoboda P."/>
            <person name="Sykes S.M."/>
            <person name="Vaughn M."/>
            <person name="Vengrova S."/>
            <person name="Yoder R."/>
            <person name="Zeng Q."/>
            <person name="Allshire R."/>
            <person name="Baulcombe D."/>
            <person name="Birren B.W."/>
            <person name="Brown W."/>
            <person name="Ekwall K."/>
            <person name="Kellis M."/>
            <person name="Leatherwood J."/>
            <person name="Levin H."/>
            <person name="Margalit H."/>
            <person name="Martienssen R."/>
            <person name="Nieduszynski C.A."/>
            <person name="Spatafora J.W."/>
            <person name="Friedman N."/>
            <person name="Dalgaard J.Z."/>
            <person name="Baumann P."/>
            <person name="Niki H."/>
            <person name="Regev A."/>
            <person name="Nusbaum C."/>
        </authorList>
    </citation>
    <scope>NUCLEOTIDE SEQUENCE [LARGE SCALE GENOMIC DNA]</scope>
    <source>
        <strain evidence="8">OY26 / ATCC MYA-4695 / CBS 11777 / NBRC 106824 / NRRL Y48691</strain>
    </source>
</reference>
<comment type="subunit">
    <text evidence="6">Part of the multisubunit transport protein particle (TRAPP) complex.</text>
</comment>
<dbReference type="EMBL" id="KE546988">
    <property type="protein sequence ID" value="EPY53381.1"/>
    <property type="molecule type" value="Genomic_DNA"/>
</dbReference>
<dbReference type="Gene3D" id="3.30.450.70">
    <property type="match status" value="1"/>
</dbReference>
<keyword evidence="1 6" id="KW-0813">Transport</keyword>
<keyword evidence="8" id="KW-1185">Reference proteome</keyword>
<dbReference type="STRING" id="653667.S9XI95"/>
<evidence type="ECO:0000256" key="1">
    <source>
        <dbReference type="ARBA" id="ARBA00022448"/>
    </source>
</evidence>
<evidence type="ECO:0000256" key="6">
    <source>
        <dbReference type="RuleBase" id="RU366065"/>
    </source>
</evidence>
<organism evidence="7 8">
    <name type="scientific">Schizosaccharomyces cryophilus (strain OY26 / ATCC MYA-4695 / CBS 11777 / NBRC 106824 / NRRL Y48691)</name>
    <name type="common">Fission yeast</name>
    <dbReference type="NCBI Taxonomy" id="653667"/>
    <lineage>
        <taxon>Eukaryota</taxon>
        <taxon>Fungi</taxon>
        <taxon>Dikarya</taxon>
        <taxon>Ascomycota</taxon>
        <taxon>Taphrinomycotina</taxon>
        <taxon>Schizosaccharomycetes</taxon>
        <taxon>Schizosaccharomycetales</taxon>
        <taxon>Schizosaccharomycetaceae</taxon>
        <taxon>Schizosaccharomyces</taxon>
    </lineage>
</organism>
<dbReference type="SMART" id="SM01399">
    <property type="entry name" value="Sybindin"/>
    <property type="match status" value="1"/>
</dbReference>
<comment type="subcellular location">
    <subcellularLocation>
        <location evidence="6">Endoplasmic reticulum</location>
    </subcellularLocation>
    <subcellularLocation>
        <location evidence="6">Golgi apparatus</location>
        <location evidence="6">cis-Golgi network</location>
    </subcellularLocation>
</comment>
<dbReference type="PANTHER" id="PTHR23249">
    <property type="entry name" value="TRAFFICKING PROTEIN PARTICLE COMPLEX SUBUNIT"/>
    <property type="match status" value="1"/>
</dbReference>
<comment type="similarity">
    <text evidence="5">Belongs to the TRAPP small subunits family. BET5 subfamily.</text>
</comment>
<dbReference type="PANTHER" id="PTHR23249:SF16">
    <property type="entry name" value="TRAFFICKING PROTEIN PARTICLE COMPLEX SUBUNIT 1"/>
    <property type="match status" value="1"/>
</dbReference>
<dbReference type="GO" id="GO:0030008">
    <property type="term" value="C:TRAPP complex"/>
    <property type="evidence" value="ECO:0007669"/>
    <property type="project" value="UniProtKB-UniRule"/>
</dbReference>
<evidence type="ECO:0000313" key="8">
    <source>
        <dbReference type="Proteomes" id="UP000015464"/>
    </source>
</evidence>
<dbReference type="GeneID" id="25038224"/>
<evidence type="ECO:0000256" key="5">
    <source>
        <dbReference type="ARBA" id="ARBA00038167"/>
    </source>
</evidence>
<evidence type="ECO:0000313" key="7">
    <source>
        <dbReference type="EMBL" id="EPY53381.1"/>
    </source>
</evidence>
<dbReference type="GO" id="GO:0005794">
    <property type="term" value="C:Golgi apparatus"/>
    <property type="evidence" value="ECO:0007669"/>
    <property type="project" value="UniProtKB-SubCell"/>
</dbReference>
<dbReference type="HOGENOM" id="CLU_053380_4_0_1"/>
<evidence type="ECO:0000256" key="4">
    <source>
        <dbReference type="ARBA" id="ARBA00023034"/>
    </source>
</evidence>